<protein>
    <recommendedName>
        <fullName evidence="1">DUF4935 domain-containing protein</fullName>
    </recommendedName>
</protein>
<sequence>MTQVESLGYRRRAASAALDDLRSAIREAAKYFEADEVSYYLPSEDDVIQRWEDELSSFELIPIAGEDAIAALRREADRIPPARATPDGSAVGSRDAAIWLSVRRFHLSGGAEQVTYFVSSNSTDFGAKSNKRLLRSELLEELRDARDRFFYFPNLSSLVESFADKLATLDISREYLRSLQENLQIDSLIAASARRMIPSSSECETVGDRIALVDAQEKSAFGVDGNRLSLLLVEFDFFILLRNENGYLTSKYGGQARIWLYDANGVATVELDQLRPMTHVETVVLDSVLDALGGDGSSGSVEGVGPQALGD</sequence>
<dbReference type="AlphaFoldDB" id="A0A810N1S3"/>
<accession>A0A810N1S3</accession>
<evidence type="ECO:0000259" key="1">
    <source>
        <dbReference type="Pfam" id="PF16289"/>
    </source>
</evidence>
<keyword evidence="3" id="KW-1185">Reference proteome</keyword>
<dbReference type="Pfam" id="PF16289">
    <property type="entry name" value="PIN_12"/>
    <property type="match status" value="1"/>
</dbReference>
<proteinExistence type="predicted"/>
<dbReference type="Proteomes" id="UP000680866">
    <property type="component" value="Chromosome"/>
</dbReference>
<dbReference type="KEGG" id="pry:Prubr_45920"/>
<evidence type="ECO:0000313" key="2">
    <source>
        <dbReference type="EMBL" id="BCJ67571.1"/>
    </source>
</evidence>
<reference evidence="2" key="1">
    <citation type="submission" date="2020-08" db="EMBL/GenBank/DDBJ databases">
        <title>Whole genome shotgun sequence of Polymorphospora rubra NBRC 101157.</title>
        <authorList>
            <person name="Komaki H."/>
            <person name="Tamura T."/>
        </authorList>
    </citation>
    <scope>NUCLEOTIDE SEQUENCE</scope>
    <source>
        <strain evidence="2">NBRC 101157</strain>
    </source>
</reference>
<name>A0A810N1S3_9ACTN</name>
<dbReference type="EMBL" id="AP023359">
    <property type="protein sequence ID" value="BCJ67571.1"/>
    <property type="molecule type" value="Genomic_DNA"/>
</dbReference>
<dbReference type="InterPro" id="IPR032557">
    <property type="entry name" value="DUF4935"/>
</dbReference>
<organism evidence="2 3">
    <name type="scientific">Polymorphospora rubra</name>
    <dbReference type="NCBI Taxonomy" id="338584"/>
    <lineage>
        <taxon>Bacteria</taxon>
        <taxon>Bacillati</taxon>
        <taxon>Actinomycetota</taxon>
        <taxon>Actinomycetes</taxon>
        <taxon>Micromonosporales</taxon>
        <taxon>Micromonosporaceae</taxon>
        <taxon>Polymorphospora</taxon>
    </lineage>
</organism>
<gene>
    <name evidence="2" type="ORF">Prubr_45920</name>
</gene>
<feature type="domain" description="DUF4935" evidence="1">
    <location>
        <begin position="17"/>
        <end position="125"/>
    </location>
</feature>
<evidence type="ECO:0000313" key="3">
    <source>
        <dbReference type="Proteomes" id="UP000680866"/>
    </source>
</evidence>